<gene>
    <name evidence="1" type="ORF">L2E82_05150</name>
</gene>
<reference evidence="2" key="1">
    <citation type="journal article" date="2022" name="Mol. Ecol. Resour.">
        <title>The genomes of chicory, endive, great burdock and yacon provide insights into Asteraceae palaeo-polyploidization history and plant inulin production.</title>
        <authorList>
            <person name="Fan W."/>
            <person name="Wang S."/>
            <person name="Wang H."/>
            <person name="Wang A."/>
            <person name="Jiang F."/>
            <person name="Liu H."/>
            <person name="Zhao H."/>
            <person name="Xu D."/>
            <person name="Zhang Y."/>
        </authorList>
    </citation>
    <scope>NUCLEOTIDE SEQUENCE [LARGE SCALE GENOMIC DNA]</scope>
    <source>
        <strain evidence="2">cv. Punajuju</strain>
    </source>
</reference>
<name>A0ACB9H8V5_CICIN</name>
<accession>A0ACB9H8V5</accession>
<proteinExistence type="predicted"/>
<dbReference type="EMBL" id="CM042009">
    <property type="protein sequence ID" value="KAI3791382.1"/>
    <property type="molecule type" value="Genomic_DNA"/>
</dbReference>
<sequence>MIRSAFDDEILKLRKSSTTQEPEQHDSVDGSRNIVWLHPQVASQDHKLVYWFAGGLAALFVLLEKKGRRGELGLYVLPRAGESLWYIFVNRHVLPDIKNAELSVALVLCLCKIKKSVGLLKHSDATPNPPHRDATFGYTVAGLGLCPASGACTALWSHS</sequence>
<dbReference type="Proteomes" id="UP001055811">
    <property type="component" value="Linkage Group LG01"/>
</dbReference>
<organism evidence="1 2">
    <name type="scientific">Cichorium intybus</name>
    <name type="common">Chicory</name>
    <dbReference type="NCBI Taxonomy" id="13427"/>
    <lineage>
        <taxon>Eukaryota</taxon>
        <taxon>Viridiplantae</taxon>
        <taxon>Streptophyta</taxon>
        <taxon>Embryophyta</taxon>
        <taxon>Tracheophyta</taxon>
        <taxon>Spermatophyta</taxon>
        <taxon>Magnoliopsida</taxon>
        <taxon>eudicotyledons</taxon>
        <taxon>Gunneridae</taxon>
        <taxon>Pentapetalae</taxon>
        <taxon>asterids</taxon>
        <taxon>campanulids</taxon>
        <taxon>Asterales</taxon>
        <taxon>Asteraceae</taxon>
        <taxon>Cichorioideae</taxon>
        <taxon>Cichorieae</taxon>
        <taxon>Cichoriinae</taxon>
        <taxon>Cichorium</taxon>
    </lineage>
</organism>
<evidence type="ECO:0000313" key="2">
    <source>
        <dbReference type="Proteomes" id="UP001055811"/>
    </source>
</evidence>
<keyword evidence="2" id="KW-1185">Reference proteome</keyword>
<evidence type="ECO:0000313" key="1">
    <source>
        <dbReference type="EMBL" id="KAI3791382.1"/>
    </source>
</evidence>
<reference evidence="1 2" key="2">
    <citation type="journal article" date="2022" name="Mol. Ecol. Resour.">
        <title>The genomes of chicory, endive, great burdock and yacon provide insights into Asteraceae paleo-polyploidization history and plant inulin production.</title>
        <authorList>
            <person name="Fan W."/>
            <person name="Wang S."/>
            <person name="Wang H."/>
            <person name="Wang A."/>
            <person name="Jiang F."/>
            <person name="Liu H."/>
            <person name="Zhao H."/>
            <person name="Xu D."/>
            <person name="Zhang Y."/>
        </authorList>
    </citation>
    <scope>NUCLEOTIDE SEQUENCE [LARGE SCALE GENOMIC DNA]</scope>
    <source>
        <strain evidence="2">cv. Punajuju</strain>
        <tissue evidence="1">Leaves</tissue>
    </source>
</reference>
<comment type="caution">
    <text evidence="1">The sequence shown here is derived from an EMBL/GenBank/DDBJ whole genome shotgun (WGS) entry which is preliminary data.</text>
</comment>
<protein>
    <submittedName>
        <fullName evidence="1">Uncharacterized protein</fullName>
    </submittedName>
</protein>